<gene>
    <name evidence="2" type="ORF">NXF25_020882</name>
</gene>
<dbReference type="Pfam" id="PF16311">
    <property type="entry name" value="TMEM100"/>
    <property type="match status" value="1"/>
</dbReference>
<feature type="transmembrane region" description="Helical" evidence="1">
    <location>
        <begin position="84"/>
        <end position="107"/>
    </location>
</feature>
<accession>A0AAW1B786</accession>
<keyword evidence="1" id="KW-0472">Membrane</keyword>
<evidence type="ECO:0000313" key="3">
    <source>
        <dbReference type="Proteomes" id="UP001474421"/>
    </source>
</evidence>
<proteinExistence type="predicted"/>
<evidence type="ECO:0000256" key="1">
    <source>
        <dbReference type="SAM" id="Phobius"/>
    </source>
</evidence>
<organism evidence="2 3">
    <name type="scientific">Crotalus adamanteus</name>
    <name type="common">Eastern diamondback rattlesnake</name>
    <dbReference type="NCBI Taxonomy" id="8729"/>
    <lineage>
        <taxon>Eukaryota</taxon>
        <taxon>Metazoa</taxon>
        <taxon>Chordata</taxon>
        <taxon>Craniata</taxon>
        <taxon>Vertebrata</taxon>
        <taxon>Euteleostomi</taxon>
        <taxon>Lepidosauria</taxon>
        <taxon>Squamata</taxon>
        <taxon>Bifurcata</taxon>
        <taxon>Unidentata</taxon>
        <taxon>Episquamata</taxon>
        <taxon>Toxicofera</taxon>
        <taxon>Serpentes</taxon>
        <taxon>Colubroidea</taxon>
        <taxon>Viperidae</taxon>
        <taxon>Crotalinae</taxon>
        <taxon>Crotalus</taxon>
    </lineage>
</organism>
<protein>
    <submittedName>
        <fullName evidence="2">Transmembrane protein-like</fullName>
    </submittedName>
</protein>
<dbReference type="EMBL" id="JAOTOJ010000008">
    <property type="protein sequence ID" value="KAK9397521.1"/>
    <property type="molecule type" value="Genomic_DNA"/>
</dbReference>
<sequence>MIDTEIRALRIWNEWERSNFSTRNTDSQLRFITVMALPSTLPYDRVMVNMEREEVSLERTKSQLDPRLISTTTGSIENSCHNCLLPFGVLASIIGLVTTSVACAGHFSDTILIVIGGVMLATGLLGVTVSCIWHQYRRRKRCGSWTILTSETEAKKPVI</sequence>
<keyword evidence="1" id="KW-1133">Transmembrane helix</keyword>
<comment type="caution">
    <text evidence="2">The sequence shown here is derived from an EMBL/GenBank/DDBJ whole genome shotgun (WGS) entry which is preliminary data.</text>
</comment>
<dbReference type="InterPro" id="IPR032536">
    <property type="entry name" value="TMEM100"/>
</dbReference>
<evidence type="ECO:0000313" key="2">
    <source>
        <dbReference type="EMBL" id="KAK9397521.1"/>
    </source>
</evidence>
<keyword evidence="3" id="KW-1185">Reference proteome</keyword>
<name>A0AAW1B786_CROAD</name>
<reference evidence="2 3" key="1">
    <citation type="journal article" date="2024" name="Proc. Natl. Acad. Sci. U.S.A.">
        <title>The genetic regulatory architecture and epigenomic basis for age-related changes in rattlesnake venom.</title>
        <authorList>
            <person name="Hogan M.P."/>
            <person name="Holding M.L."/>
            <person name="Nystrom G.S."/>
            <person name="Colston T.J."/>
            <person name="Bartlett D.A."/>
            <person name="Mason A.J."/>
            <person name="Ellsworth S.A."/>
            <person name="Rautsaw R.M."/>
            <person name="Lawrence K.C."/>
            <person name="Strickland J.L."/>
            <person name="He B."/>
            <person name="Fraser P."/>
            <person name="Margres M.J."/>
            <person name="Gilbert D.M."/>
            <person name="Gibbs H.L."/>
            <person name="Parkinson C.L."/>
            <person name="Rokyta D.R."/>
        </authorList>
    </citation>
    <scope>NUCLEOTIDE SEQUENCE [LARGE SCALE GENOMIC DNA]</scope>
    <source>
        <strain evidence="2">DRR0105</strain>
    </source>
</reference>
<dbReference type="AlphaFoldDB" id="A0AAW1B786"/>
<feature type="transmembrane region" description="Helical" evidence="1">
    <location>
        <begin position="113"/>
        <end position="133"/>
    </location>
</feature>
<keyword evidence="1 2" id="KW-0812">Transmembrane</keyword>
<dbReference type="Proteomes" id="UP001474421">
    <property type="component" value="Unassembled WGS sequence"/>
</dbReference>